<dbReference type="SUPFAM" id="SSF47413">
    <property type="entry name" value="lambda repressor-like DNA-binding domains"/>
    <property type="match status" value="1"/>
</dbReference>
<proteinExistence type="predicted"/>
<evidence type="ECO:0000256" key="2">
    <source>
        <dbReference type="ARBA" id="ARBA00023125"/>
    </source>
</evidence>
<dbReference type="Gene3D" id="1.10.260.40">
    <property type="entry name" value="lambda repressor-like DNA-binding domains"/>
    <property type="match status" value="1"/>
</dbReference>
<dbReference type="InterPro" id="IPR010982">
    <property type="entry name" value="Lambda_DNA-bd_dom_sf"/>
</dbReference>
<evidence type="ECO:0000313" key="5">
    <source>
        <dbReference type="EMBL" id="OHY92451.1"/>
    </source>
</evidence>
<dbReference type="AlphaFoldDB" id="A0A1S2CXP8"/>
<evidence type="ECO:0000313" key="6">
    <source>
        <dbReference type="Proteomes" id="UP000179934"/>
    </source>
</evidence>
<gene>
    <name evidence="5" type="ORF">BJD16_13275</name>
</gene>
<evidence type="ECO:0000256" key="3">
    <source>
        <dbReference type="ARBA" id="ARBA00023163"/>
    </source>
</evidence>
<dbReference type="InterPro" id="IPR001387">
    <property type="entry name" value="Cro/C1-type_HTH"/>
</dbReference>
<keyword evidence="2" id="KW-0238">DNA-binding</keyword>
<dbReference type="OrthoDB" id="9799384at2"/>
<dbReference type="EMBL" id="MKFU01000014">
    <property type="protein sequence ID" value="OHY92451.1"/>
    <property type="molecule type" value="Genomic_DNA"/>
</dbReference>
<evidence type="ECO:0000259" key="4">
    <source>
        <dbReference type="PROSITE" id="PS50943"/>
    </source>
</evidence>
<evidence type="ECO:0000256" key="1">
    <source>
        <dbReference type="ARBA" id="ARBA00023015"/>
    </source>
</evidence>
<dbReference type="RefSeq" id="WP_042023281.1">
    <property type="nucleotide sequence ID" value="NZ_CDBW01000041.1"/>
</dbReference>
<feature type="domain" description="HTH cro/C1-type" evidence="4">
    <location>
        <begin position="47"/>
        <end position="82"/>
    </location>
</feature>
<accession>A0A1S2CXP8</accession>
<protein>
    <submittedName>
        <fullName evidence="5">Transcriptional regulator</fullName>
    </submittedName>
</protein>
<reference evidence="5 6" key="1">
    <citation type="submission" date="2016-09" db="EMBL/GenBank/DDBJ databases">
        <title>Draft Genome Sequence of Aeromonas sobria Strain 08005, Isolated from Sick Rana catesbeiana.</title>
        <authorList>
            <person name="Yang Q."/>
        </authorList>
    </citation>
    <scope>NUCLEOTIDE SEQUENCE [LARGE SCALE GENOMIC DNA]</scope>
    <source>
        <strain evidence="5 6">08005</strain>
    </source>
</reference>
<comment type="caution">
    <text evidence="5">The sequence shown here is derived from an EMBL/GenBank/DDBJ whole genome shotgun (WGS) entry which is preliminary data.</text>
</comment>
<organism evidence="5 6">
    <name type="scientific">Aeromonas sobria</name>
    <dbReference type="NCBI Taxonomy" id="646"/>
    <lineage>
        <taxon>Bacteria</taxon>
        <taxon>Pseudomonadati</taxon>
        <taxon>Pseudomonadota</taxon>
        <taxon>Gammaproteobacteria</taxon>
        <taxon>Aeromonadales</taxon>
        <taxon>Aeromonadaceae</taxon>
        <taxon>Aeromonas</taxon>
    </lineage>
</organism>
<name>A0A1S2CXP8_AERSO</name>
<dbReference type="GeneID" id="58923844"/>
<dbReference type="CDD" id="cd00093">
    <property type="entry name" value="HTH_XRE"/>
    <property type="match status" value="1"/>
</dbReference>
<dbReference type="PANTHER" id="PTHR36511:SF3">
    <property type="entry name" value="ANTITOXIN HIGA-2"/>
    <property type="match status" value="1"/>
</dbReference>
<dbReference type="PROSITE" id="PS50943">
    <property type="entry name" value="HTH_CROC1"/>
    <property type="match status" value="1"/>
</dbReference>
<dbReference type="STRING" id="646.BJD16_13275"/>
<keyword evidence="1" id="KW-0805">Transcription regulation</keyword>
<keyword evidence="3" id="KW-0804">Transcription</keyword>
<dbReference type="Pfam" id="PF13560">
    <property type="entry name" value="HTH_31"/>
    <property type="match status" value="1"/>
</dbReference>
<dbReference type="InterPro" id="IPR052359">
    <property type="entry name" value="HTH-type_reg/antitoxin"/>
</dbReference>
<dbReference type="SMART" id="SM00530">
    <property type="entry name" value="HTH_XRE"/>
    <property type="match status" value="1"/>
</dbReference>
<dbReference type="PANTHER" id="PTHR36511">
    <property type="entry name" value="MERR FAMILY BACTERIAL REGULATORY PROTEIN"/>
    <property type="match status" value="1"/>
</dbReference>
<dbReference type="GO" id="GO:0003677">
    <property type="term" value="F:DNA binding"/>
    <property type="evidence" value="ECO:0007669"/>
    <property type="project" value="UniProtKB-KW"/>
</dbReference>
<dbReference type="Proteomes" id="UP000179934">
    <property type="component" value="Unassembled WGS sequence"/>
</dbReference>
<sequence length="102" mass="11320">MSDPRLQKMQKMAQRLHETGTVDVLTMRKIDALAMQDQLEVMSARQIKELRAKQGISQGVLAVALNMSAESVKKWEQGKSQPHGAALRLLKLIDRNGIAAVL</sequence>